<evidence type="ECO:0000256" key="1">
    <source>
        <dbReference type="ARBA" id="ARBA00007626"/>
    </source>
</evidence>
<dbReference type="Proteomes" id="UP001372338">
    <property type="component" value="Unassembled WGS sequence"/>
</dbReference>
<dbReference type="Pfam" id="PF12854">
    <property type="entry name" value="PPR_1"/>
    <property type="match status" value="1"/>
</dbReference>
<evidence type="ECO:0000313" key="4">
    <source>
        <dbReference type="EMBL" id="KAK7257146.1"/>
    </source>
</evidence>
<gene>
    <name evidence="4" type="ORF">RIF29_30911</name>
</gene>
<dbReference type="PANTHER" id="PTHR47447:SF28">
    <property type="entry name" value="PENTACOTRIPEPTIDE-REPEAT REGION OF PRORP DOMAIN-CONTAINING PROTEIN"/>
    <property type="match status" value="1"/>
</dbReference>
<sequence length="461" mass="52442">MGGTTKPITPFRLSSLLRSQKDPSLALQLFLNPNPSATNTRPFRYSLLSYDLIITKLARAKMFPQLEQVLHLLRHETRFLIPEPLFCHVITSYARARLPSRAIRFFLSIPSFPSTRTVKSFNSLLHALLISRRFNQFDEFVSRMREFAHPDACTFNILINACFLRGHAENAYQVFDEMRKRNIRPNVVTYGTLINGLCKNSRLREALKLKEDMERVSGLKANVSLYTTLIKGACEVGKFGLAFRLKDEMTRKDLMLDAAVYNTIIAALFKAGRKEKGMAVLEEMKKSGCEADVVTYNVLIAEFCREEKFEKAYKILDEMERANVKADVVSYNVIIGGLCKVGKWSEANDLFQDMARRGCAPDVVTYRTLFDGLCNSMQFKEAAFVLDEMMFKGFVPLSISLSKFVQGLCRQGSFQLLSTALSGLRRQNFLSVDIWEVVVSMVCKPEKLSQPFEILDTLVVQ</sequence>
<accession>A0AAN9EJ12</accession>
<feature type="repeat" description="PPR" evidence="3">
    <location>
        <begin position="151"/>
        <end position="185"/>
    </location>
</feature>
<name>A0AAN9EJ12_CROPI</name>
<feature type="repeat" description="PPR" evidence="3">
    <location>
        <begin position="327"/>
        <end position="361"/>
    </location>
</feature>
<reference evidence="4 5" key="1">
    <citation type="submission" date="2024-01" db="EMBL/GenBank/DDBJ databases">
        <title>The genomes of 5 underutilized Papilionoideae crops provide insights into root nodulation and disease resistanc.</title>
        <authorList>
            <person name="Yuan L."/>
        </authorList>
    </citation>
    <scope>NUCLEOTIDE SEQUENCE [LARGE SCALE GENOMIC DNA]</scope>
    <source>
        <strain evidence="4">ZHUSHIDOU_FW_LH</strain>
        <tissue evidence="4">Leaf</tissue>
    </source>
</reference>
<dbReference type="PANTHER" id="PTHR47447">
    <property type="entry name" value="OS03G0856100 PROTEIN"/>
    <property type="match status" value="1"/>
</dbReference>
<feature type="repeat" description="PPR" evidence="3">
    <location>
        <begin position="292"/>
        <end position="326"/>
    </location>
</feature>
<feature type="repeat" description="PPR" evidence="3">
    <location>
        <begin position="222"/>
        <end position="256"/>
    </location>
</feature>
<proteinExistence type="inferred from homology"/>
<dbReference type="AlphaFoldDB" id="A0AAN9EJ12"/>
<organism evidence="4 5">
    <name type="scientific">Crotalaria pallida</name>
    <name type="common">Smooth rattlebox</name>
    <name type="synonym">Crotalaria striata</name>
    <dbReference type="NCBI Taxonomy" id="3830"/>
    <lineage>
        <taxon>Eukaryota</taxon>
        <taxon>Viridiplantae</taxon>
        <taxon>Streptophyta</taxon>
        <taxon>Embryophyta</taxon>
        <taxon>Tracheophyta</taxon>
        <taxon>Spermatophyta</taxon>
        <taxon>Magnoliopsida</taxon>
        <taxon>eudicotyledons</taxon>
        <taxon>Gunneridae</taxon>
        <taxon>Pentapetalae</taxon>
        <taxon>rosids</taxon>
        <taxon>fabids</taxon>
        <taxon>Fabales</taxon>
        <taxon>Fabaceae</taxon>
        <taxon>Papilionoideae</taxon>
        <taxon>50 kb inversion clade</taxon>
        <taxon>genistoids sensu lato</taxon>
        <taxon>core genistoids</taxon>
        <taxon>Crotalarieae</taxon>
        <taxon>Crotalaria</taxon>
    </lineage>
</organism>
<keyword evidence="2" id="KW-0677">Repeat</keyword>
<comment type="caution">
    <text evidence="4">The sequence shown here is derived from an EMBL/GenBank/DDBJ whole genome shotgun (WGS) entry which is preliminary data.</text>
</comment>
<protein>
    <recommendedName>
        <fullName evidence="6">Pentatricopeptide repeat protein</fullName>
    </recommendedName>
</protein>
<dbReference type="Pfam" id="PF13041">
    <property type="entry name" value="PPR_2"/>
    <property type="match status" value="3"/>
</dbReference>
<evidence type="ECO:0000313" key="5">
    <source>
        <dbReference type="Proteomes" id="UP001372338"/>
    </source>
</evidence>
<evidence type="ECO:0000256" key="3">
    <source>
        <dbReference type="PROSITE-ProRule" id="PRU00708"/>
    </source>
</evidence>
<keyword evidence="5" id="KW-1185">Reference proteome</keyword>
<dbReference type="InterPro" id="IPR002885">
    <property type="entry name" value="PPR_rpt"/>
</dbReference>
<dbReference type="InterPro" id="IPR011990">
    <property type="entry name" value="TPR-like_helical_dom_sf"/>
</dbReference>
<evidence type="ECO:0000256" key="2">
    <source>
        <dbReference type="ARBA" id="ARBA00022737"/>
    </source>
</evidence>
<evidence type="ECO:0008006" key="6">
    <source>
        <dbReference type="Google" id="ProtNLM"/>
    </source>
</evidence>
<feature type="repeat" description="PPR" evidence="3">
    <location>
        <begin position="186"/>
        <end position="216"/>
    </location>
</feature>
<comment type="similarity">
    <text evidence="1">Belongs to the PPR family. P subfamily.</text>
</comment>
<feature type="repeat" description="PPR" evidence="3">
    <location>
        <begin position="257"/>
        <end position="291"/>
    </location>
</feature>
<dbReference type="NCBIfam" id="TIGR00756">
    <property type="entry name" value="PPR"/>
    <property type="match status" value="7"/>
</dbReference>
<dbReference type="Gene3D" id="1.25.40.10">
    <property type="entry name" value="Tetratricopeptide repeat domain"/>
    <property type="match status" value="3"/>
</dbReference>
<dbReference type="PROSITE" id="PS51375">
    <property type="entry name" value="PPR"/>
    <property type="match status" value="7"/>
</dbReference>
<dbReference type="EMBL" id="JAYWIO010000006">
    <property type="protein sequence ID" value="KAK7257146.1"/>
    <property type="molecule type" value="Genomic_DNA"/>
</dbReference>
<feature type="repeat" description="PPR" evidence="3">
    <location>
        <begin position="362"/>
        <end position="396"/>
    </location>
</feature>